<dbReference type="InterPro" id="IPR011990">
    <property type="entry name" value="TPR-like_helical_dom_sf"/>
</dbReference>
<dbReference type="OrthoDB" id="9776053at2"/>
<evidence type="ECO:0000256" key="2">
    <source>
        <dbReference type="ARBA" id="ARBA00022748"/>
    </source>
</evidence>
<evidence type="ECO:0000313" key="6">
    <source>
        <dbReference type="EMBL" id="RJX67511.1"/>
    </source>
</evidence>
<dbReference type="EMBL" id="QVMU01000022">
    <property type="protein sequence ID" value="RJX67511.1"/>
    <property type="molecule type" value="Genomic_DNA"/>
</dbReference>
<dbReference type="InterPro" id="IPR019734">
    <property type="entry name" value="TPR_rpt"/>
</dbReference>
<comment type="caution">
    <text evidence="6">The sequence shown here is derived from an EMBL/GenBank/DDBJ whole genome shotgun (WGS) entry which is preliminary data.</text>
</comment>
<dbReference type="PANTHER" id="PTHR47870">
    <property type="entry name" value="CYTOCHROME C-TYPE BIOGENESIS PROTEIN CCMH"/>
    <property type="match status" value="1"/>
</dbReference>
<organism evidence="6 7">
    <name type="scientific">Vibrio sinensis</name>
    <dbReference type="NCBI Taxonomy" id="2302434"/>
    <lineage>
        <taxon>Bacteria</taxon>
        <taxon>Pseudomonadati</taxon>
        <taxon>Pseudomonadota</taxon>
        <taxon>Gammaproteobacteria</taxon>
        <taxon>Vibrionales</taxon>
        <taxon>Vibrionaceae</taxon>
        <taxon>Vibrio</taxon>
    </lineage>
</organism>
<reference evidence="6 7" key="1">
    <citation type="submission" date="2018-08" db="EMBL/GenBank/DDBJ databases">
        <title>Vibrio isolated from the Eastern China Marginal Seas.</title>
        <authorList>
            <person name="Li Y."/>
        </authorList>
    </citation>
    <scope>NUCLEOTIDE SEQUENCE [LARGE SCALE GENOMIC DNA]</scope>
    <source>
        <strain evidence="6 7">BEI233</strain>
    </source>
</reference>
<dbReference type="InterPro" id="IPR056413">
    <property type="entry name" value="TPR_CcmH_CycH"/>
</dbReference>
<keyword evidence="3 4" id="KW-0802">TPR repeat</keyword>
<dbReference type="InterPro" id="IPR051263">
    <property type="entry name" value="C-type_cytochrome_biogenesis"/>
</dbReference>
<dbReference type="AlphaFoldDB" id="A0A3A6Q8Q2"/>
<accession>A0A3A6Q8Q2</accession>
<dbReference type="Gene3D" id="1.25.40.10">
    <property type="entry name" value="Tetratricopeptide repeat domain"/>
    <property type="match status" value="1"/>
</dbReference>
<keyword evidence="1" id="KW-0677">Repeat</keyword>
<keyword evidence="2" id="KW-0201">Cytochrome c-type biogenesis</keyword>
<protein>
    <submittedName>
        <fullName evidence="6">Tetratricopeptide repeat protein</fullName>
    </submittedName>
</protein>
<evidence type="ECO:0000256" key="4">
    <source>
        <dbReference type="PROSITE-ProRule" id="PRU00339"/>
    </source>
</evidence>
<dbReference type="PROSITE" id="PS50005">
    <property type="entry name" value="TPR"/>
    <property type="match status" value="1"/>
</dbReference>
<evidence type="ECO:0000256" key="1">
    <source>
        <dbReference type="ARBA" id="ARBA00022737"/>
    </source>
</evidence>
<dbReference type="SMART" id="SM00028">
    <property type="entry name" value="TPR"/>
    <property type="match status" value="2"/>
</dbReference>
<dbReference type="SUPFAM" id="SSF48452">
    <property type="entry name" value="TPR-like"/>
    <property type="match status" value="1"/>
</dbReference>
<dbReference type="Proteomes" id="UP000273252">
    <property type="component" value="Unassembled WGS sequence"/>
</dbReference>
<feature type="repeat" description="TPR" evidence="4">
    <location>
        <begin position="54"/>
        <end position="87"/>
    </location>
</feature>
<evidence type="ECO:0000313" key="7">
    <source>
        <dbReference type="Proteomes" id="UP000273252"/>
    </source>
</evidence>
<proteinExistence type="predicted"/>
<dbReference type="Pfam" id="PF23914">
    <property type="entry name" value="TPR_CcmH_CycH"/>
    <property type="match status" value="1"/>
</dbReference>
<feature type="domain" description="Cytochrome c-type biogenesis protein H TPR" evidence="5">
    <location>
        <begin position="43"/>
        <end position="154"/>
    </location>
</feature>
<dbReference type="PANTHER" id="PTHR47870:SF1">
    <property type="entry name" value="CYTOCHROME C-TYPE BIOGENESIS PROTEIN CCMH"/>
    <property type="match status" value="1"/>
</dbReference>
<evidence type="ECO:0000256" key="3">
    <source>
        <dbReference type="ARBA" id="ARBA00022803"/>
    </source>
</evidence>
<sequence>MKKVIFISVLLAIPTFLLLRGELPVDQRSQELVVTAEDAMENLQTKLSDDPNQAQLWFQLGQGYLANQEFSSALTCFDYAIRLTPKPSASFFVGKATAMYYLDTQTITIPMRELLDAALDLDPYHPAALTLIANDHFISFRYQQAIESWTKLLNSDRVDIDREKIIRSLNQAKAMIQK</sequence>
<name>A0A3A6Q8Q2_9VIBR</name>
<gene>
    <name evidence="6" type="ORF">DZ860_18130</name>
</gene>
<dbReference type="RefSeq" id="WP_120034116.1">
    <property type="nucleotide sequence ID" value="NZ_QVMU01000022.1"/>
</dbReference>
<dbReference type="GO" id="GO:0017004">
    <property type="term" value="P:cytochrome complex assembly"/>
    <property type="evidence" value="ECO:0007669"/>
    <property type="project" value="UniProtKB-KW"/>
</dbReference>
<keyword evidence="7" id="KW-1185">Reference proteome</keyword>
<evidence type="ECO:0000259" key="5">
    <source>
        <dbReference type="Pfam" id="PF23914"/>
    </source>
</evidence>